<feature type="transmembrane region" description="Helical" evidence="8">
    <location>
        <begin position="188"/>
        <end position="208"/>
    </location>
</feature>
<feature type="transmembrane region" description="Helical" evidence="8">
    <location>
        <begin position="242"/>
        <end position="263"/>
    </location>
</feature>
<protein>
    <submittedName>
        <fullName evidence="10">Tetracycline resistance MFS efflux pump</fullName>
    </submittedName>
</protein>
<evidence type="ECO:0000256" key="5">
    <source>
        <dbReference type="ARBA" id="ARBA00022692"/>
    </source>
</evidence>
<dbReference type="PANTHER" id="PTHR23504:SF15">
    <property type="entry name" value="MAJOR FACILITATOR SUPERFAMILY (MFS) PROFILE DOMAIN-CONTAINING PROTEIN"/>
    <property type="match status" value="1"/>
</dbReference>
<dbReference type="EMBL" id="AP027080">
    <property type="protein sequence ID" value="BDU72635.1"/>
    <property type="molecule type" value="Genomic_DNA"/>
</dbReference>
<evidence type="ECO:0000256" key="6">
    <source>
        <dbReference type="ARBA" id="ARBA00022989"/>
    </source>
</evidence>
<accession>A0AA48K902</accession>
<keyword evidence="7 8" id="KW-0472">Membrane</keyword>
<keyword evidence="4" id="KW-0813">Transport</keyword>
<dbReference type="PROSITE" id="PS00216">
    <property type="entry name" value="SUGAR_TRANSPORT_1"/>
    <property type="match status" value="1"/>
</dbReference>
<feature type="transmembrane region" description="Helical" evidence="8">
    <location>
        <begin position="9"/>
        <end position="33"/>
    </location>
</feature>
<name>A0AA48K902_9BACT</name>
<comment type="similarity">
    <text evidence="3">Belongs to the major facilitator superfamily. TCR/Tet family.</text>
</comment>
<dbReference type="Proteomes" id="UP001238179">
    <property type="component" value="Chromosome"/>
</dbReference>
<dbReference type="KEGG" id="msil:METEAL_18090"/>
<keyword evidence="11" id="KW-1185">Reference proteome</keyword>
<evidence type="ECO:0000256" key="7">
    <source>
        <dbReference type="ARBA" id="ARBA00023136"/>
    </source>
</evidence>
<evidence type="ECO:0000256" key="8">
    <source>
        <dbReference type="SAM" id="Phobius"/>
    </source>
</evidence>
<comment type="function">
    <text evidence="1">Resistance to tetracycline by an active tetracycline efflux. This is an energy-dependent process that decreases the accumulation of the antibiotic in whole cells. This protein functions as a metal-tetracycline/H(+) antiporter.</text>
</comment>
<dbReference type="CDD" id="cd17330">
    <property type="entry name" value="MFS_SLC46_TetA_like"/>
    <property type="match status" value="1"/>
</dbReference>
<evidence type="ECO:0000313" key="11">
    <source>
        <dbReference type="Proteomes" id="UP001238179"/>
    </source>
</evidence>
<dbReference type="Pfam" id="PF07690">
    <property type="entry name" value="MFS_1"/>
    <property type="match status" value="1"/>
</dbReference>
<keyword evidence="6 8" id="KW-1133">Transmembrane helix</keyword>
<reference evidence="11" key="1">
    <citation type="journal article" date="2023" name="Int. J. Syst. Evol. Microbiol.">
        <title>Mesoterricola silvestris gen. nov., sp. nov., Mesoterricola sediminis sp. nov., Geothrix oryzae sp. nov., Geothrix edaphica sp. nov., Geothrix rubra sp. nov., and Geothrix limicola sp. nov., six novel members of Acidobacteriota isolated from soils.</title>
        <authorList>
            <person name="Itoh H."/>
            <person name="Sugisawa Y."/>
            <person name="Mise K."/>
            <person name="Xu Z."/>
            <person name="Kuniyasu M."/>
            <person name="Ushijima N."/>
            <person name="Kawano K."/>
            <person name="Kobayashi E."/>
            <person name="Shiratori Y."/>
            <person name="Masuda Y."/>
            <person name="Senoo K."/>
        </authorList>
    </citation>
    <scope>NUCLEOTIDE SEQUENCE [LARGE SCALE GENOMIC DNA]</scope>
    <source>
        <strain evidence="11">W79</strain>
    </source>
</reference>
<evidence type="ECO:0000256" key="2">
    <source>
        <dbReference type="ARBA" id="ARBA00004141"/>
    </source>
</evidence>
<keyword evidence="5 8" id="KW-0812">Transmembrane</keyword>
<evidence type="ECO:0000259" key="9">
    <source>
        <dbReference type="PROSITE" id="PS50850"/>
    </source>
</evidence>
<evidence type="ECO:0000256" key="3">
    <source>
        <dbReference type="ARBA" id="ARBA00007520"/>
    </source>
</evidence>
<feature type="transmembrane region" description="Helical" evidence="8">
    <location>
        <begin position="92"/>
        <end position="109"/>
    </location>
</feature>
<evidence type="ECO:0000313" key="10">
    <source>
        <dbReference type="EMBL" id="BDU72635.1"/>
    </source>
</evidence>
<gene>
    <name evidence="10" type="ORF">METEAL_18090</name>
</gene>
<organism evidence="10 11">
    <name type="scientific">Mesoterricola silvestris</name>
    <dbReference type="NCBI Taxonomy" id="2927979"/>
    <lineage>
        <taxon>Bacteria</taxon>
        <taxon>Pseudomonadati</taxon>
        <taxon>Acidobacteriota</taxon>
        <taxon>Holophagae</taxon>
        <taxon>Holophagales</taxon>
        <taxon>Holophagaceae</taxon>
        <taxon>Mesoterricola</taxon>
    </lineage>
</organism>
<dbReference type="InterPro" id="IPR001958">
    <property type="entry name" value="Tet-R_TetA/multi-R_MdtG-like"/>
</dbReference>
<feature type="transmembrane region" description="Helical" evidence="8">
    <location>
        <begin position="275"/>
        <end position="298"/>
    </location>
</feature>
<dbReference type="Gene3D" id="1.20.1250.20">
    <property type="entry name" value="MFS general substrate transporter like domains"/>
    <property type="match status" value="1"/>
</dbReference>
<dbReference type="PROSITE" id="PS50850">
    <property type="entry name" value="MFS"/>
    <property type="match status" value="1"/>
</dbReference>
<dbReference type="RefSeq" id="WP_316415547.1">
    <property type="nucleotide sequence ID" value="NZ_AP027080.1"/>
</dbReference>
<feature type="transmembrane region" description="Helical" evidence="8">
    <location>
        <begin position="394"/>
        <end position="414"/>
    </location>
</feature>
<dbReference type="InterPro" id="IPR005829">
    <property type="entry name" value="Sugar_transporter_CS"/>
</dbReference>
<dbReference type="AlphaFoldDB" id="A0AA48K902"/>
<dbReference type="GO" id="GO:0022857">
    <property type="term" value="F:transmembrane transporter activity"/>
    <property type="evidence" value="ECO:0007669"/>
    <property type="project" value="InterPro"/>
</dbReference>
<proteinExistence type="inferred from homology"/>
<feature type="transmembrane region" description="Helical" evidence="8">
    <location>
        <begin position="58"/>
        <end position="80"/>
    </location>
</feature>
<sequence length="426" mass="45529">MQPSKRAQLAIFCTVVVDLLGFGIVIPILPLYAKTLALHPSPWMDWVNQALNLKDSPFVFWAGVVLVIHPIAQFIAAPILGRVSDLVGRRPVLWMSLMGTCAAYLLMAMTGRFEWVLGARVLDGVTGGNISVAQAAMADSSSPQERSKALGIIGAAFGLGFVLGPAIAGILSGSQLGKTMLATHGWHLPFFVAAGMSFFASMLVLIWLPETLGPEARTHARKVQSRGHALVHALKRPGMPQILLIAFLAMTGFAMMEGTYALLCARRFNFSQRGVGYLFAFVGVLIVIYQGGLVRVVAKRIPERVAQLAGLAMMACSLPLIPYAPWEAPFLLVMVPLVWGSGMNQTATSALASQITPKDEQGGLFGVITSMSTIGRIVGPLLGTYTFARFGYAAPYWVAAACLTLGLVVAIGLLRTPAPLPEEDPI</sequence>
<dbReference type="InterPro" id="IPR011701">
    <property type="entry name" value="MFS"/>
</dbReference>
<dbReference type="GO" id="GO:0016020">
    <property type="term" value="C:membrane"/>
    <property type="evidence" value="ECO:0007669"/>
    <property type="project" value="UniProtKB-SubCell"/>
</dbReference>
<comment type="subcellular location">
    <subcellularLocation>
        <location evidence="2">Membrane</location>
        <topology evidence="2">Multi-pass membrane protein</topology>
    </subcellularLocation>
</comment>
<dbReference type="SUPFAM" id="SSF103473">
    <property type="entry name" value="MFS general substrate transporter"/>
    <property type="match status" value="1"/>
</dbReference>
<feature type="domain" description="Major facilitator superfamily (MFS) profile" evidence="9">
    <location>
        <begin position="7"/>
        <end position="418"/>
    </location>
</feature>
<dbReference type="PANTHER" id="PTHR23504">
    <property type="entry name" value="MAJOR FACILITATOR SUPERFAMILY DOMAIN-CONTAINING PROTEIN 10"/>
    <property type="match status" value="1"/>
</dbReference>
<evidence type="ECO:0000256" key="1">
    <source>
        <dbReference type="ARBA" id="ARBA00003279"/>
    </source>
</evidence>
<dbReference type="PRINTS" id="PR01035">
    <property type="entry name" value="TCRTETA"/>
</dbReference>
<dbReference type="InterPro" id="IPR020846">
    <property type="entry name" value="MFS_dom"/>
</dbReference>
<feature type="transmembrane region" description="Helical" evidence="8">
    <location>
        <begin position="149"/>
        <end position="168"/>
    </location>
</feature>
<dbReference type="InterPro" id="IPR036259">
    <property type="entry name" value="MFS_trans_sf"/>
</dbReference>
<evidence type="ECO:0000256" key="4">
    <source>
        <dbReference type="ARBA" id="ARBA00022448"/>
    </source>
</evidence>